<dbReference type="SMART" id="SM00473">
    <property type="entry name" value="PAN_AP"/>
    <property type="match status" value="1"/>
</dbReference>
<keyword evidence="2" id="KW-1003">Cell membrane</keyword>
<dbReference type="Gene3D" id="3.50.4.10">
    <property type="entry name" value="Hepatocyte Growth Factor"/>
    <property type="match status" value="1"/>
</dbReference>
<evidence type="ECO:0000256" key="12">
    <source>
        <dbReference type="ARBA" id="ARBA00022989"/>
    </source>
</evidence>
<dbReference type="SUPFAM" id="SSF56112">
    <property type="entry name" value="Protein kinase-like (PK-like)"/>
    <property type="match status" value="1"/>
</dbReference>
<evidence type="ECO:0000256" key="19">
    <source>
        <dbReference type="PIRNR" id="PIRNR000641"/>
    </source>
</evidence>
<evidence type="ECO:0000256" key="9">
    <source>
        <dbReference type="ARBA" id="ARBA00022741"/>
    </source>
</evidence>
<feature type="compositionally biased region" description="Acidic residues" evidence="20">
    <location>
        <begin position="763"/>
        <end position="774"/>
    </location>
</feature>
<evidence type="ECO:0000256" key="7">
    <source>
        <dbReference type="ARBA" id="ARBA00022734"/>
    </source>
</evidence>
<sequence length="774" mass="86096">MVKQEISLFSSLLLLFVSIGFLNFPVASSEIPLGSRLSVVENNFWVSSKGNFAFGFFNRTDQPNQFSVGIRFNSKSIPVGNQTVIWGVGADVTVGNKSYFELTQNGELVLFDSSKGVTVWASKTSPLSVGSAVLLDTGNLVLLNRGKDIVWQSFDTPSNTLLPGQKLSVFRMLRAASKNSVSSYYSLYMDVSSGLQLRWETDVIYWTSGSPSHSNLSAILTSDGALQLIDQRLKPVWSVFGEDHNENVAFRFLRLDVDGNLRLYSWVETLRSWRSVWQAVENQCDVFATCGLCGICLFAASNSAVCKCPFTSTTSSTSKCLVPYRQNCGSSSTMNLYEHTKLYGMYPPNDTVIQTSLQQCKSLCIQDPLCTAVTFTNDGSAQCRMKKTQYVTGYSDPSLSSVSFVKMCLDPVAVLPNFSISSPPNSDLKSSSPPNSDLKSSSEFCIPCLIGAASGTFVAFIAIQIGIGFCLCKRRRSIRKKAALAYKVPNSKGLIMLSYTEIKDLTGNFKHQIGPKMFKGMLLNNQPVAIKDLKATIEERKFRNVISKIGSIHHKNLVKLEGYCCELGHRFLVYEYAKNGSLHKHIEDSTLSKRLTWRKRIDICLSVARAISYLHTGCREFASHGNLKCENVVLDENLEAKVTEFGLGRVHREASDSGDHAARDVEDFGKMMVILVSGRQEVENVCEWAYNEWIGGQAERVVDERFEGGVDLEELERALRIAFWCLQVDERMRPQMGEVVKVLEGTLTVDPPPPPFVCRRPQEEEEWSGSDPEP</sequence>
<dbReference type="Proteomes" id="UP001415857">
    <property type="component" value="Unassembled WGS sequence"/>
</dbReference>
<protein>
    <recommendedName>
        <fullName evidence="19">Receptor-like serine/threonine-protein kinase</fullName>
        <ecNumber evidence="19">2.7.11.1</ecNumber>
    </recommendedName>
</protein>
<evidence type="ECO:0000256" key="17">
    <source>
        <dbReference type="ARBA" id="ARBA00047899"/>
    </source>
</evidence>
<dbReference type="PIRSF" id="PIRSF000641">
    <property type="entry name" value="SRK"/>
    <property type="match status" value="1"/>
</dbReference>
<dbReference type="FunFam" id="3.30.200.20:FF:000798">
    <property type="entry name" value="G-type lectin S-receptor-like serine/threonine-protein kinase SD3-1"/>
    <property type="match status" value="1"/>
</dbReference>
<evidence type="ECO:0000256" key="4">
    <source>
        <dbReference type="ARBA" id="ARBA00022679"/>
    </source>
</evidence>
<feature type="domain" description="Protein kinase" evidence="23">
    <location>
        <begin position="499"/>
        <end position="774"/>
    </location>
</feature>
<evidence type="ECO:0000256" key="20">
    <source>
        <dbReference type="SAM" id="MobiDB-lite"/>
    </source>
</evidence>
<comment type="subcellular location">
    <subcellularLocation>
        <location evidence="1">Cell membrane</location>
        <topology evidence="1">Single-pass type I membrane protein</topology>
    </subcellularLocation>
</comment>
<dbReference type="FunFam" id="1.10.510.10:FF:000846">
    <property type="entry name" value="G-type lectin S-receptor-like serine/threonine-protein kinase SD3-1"/>
    <property type="match status" value="1"/>
</dbReference>
<keyword evidence="16" id="KW-0325">Glycoprotein</keyword>
<dbReference type="Gene3D" id="1.10.510.10">
    <property type="entry name" value="Transferase(Phosphotransferase) domain 1"/>
    <property type="match status" value="2"/>
</dbReference>
<dbReference type="Pfam" id="PF00954">
    <property type="entry name" value="S_locus_glycop"/>
    <property type="match status" value="1"/>
</dbReference>
<dbReference type="InterPro" id="IPR001245">
    <property type="entry name" value="Ser-Thr/Tyr_kinase_cat_dom"/>
</dbReference>
<feature type="signal peptide" evidence="22">
    <location>
        <begin position="1"/>
        <end position="29"/>
    </location>
</feature>
<dbReference type="PROSITE" id="PS50927">
    <property type="entry name" value="BULB_LECTIN"/>
    <property type="match status" value="2"/>
</dbReference>
<dbReference type="GO" id="GO:0004674">
    <property type="term" value="F:protein serine/threonine kinase activity"/>
    <property type="evidence" value="ECO:0007669"/>
    <property type="project" value="UniProtKB-KW"/>
</dbReference>
<dbReference type="EMBL" id="JBBPBK010000002">
    <property type="protein sequence ID" value="KAK9291073.1"/>
    <property type="molecule type" value="Genomic_DNA"/>
</dbReference>
<keyword evidence="15" id="KW-0675">Receptor</keyword>
<keyword evidence="27" id="KW-1185">Reference proteome</keyword>
<dbReference type="Pfam" id="PF01453">
    <property type="entry name" value="B_lectin"/>
    <property type="match status" value="1"/>
</dbReference>
<keyword evidence="6 22" id="KW-0732">Signal</keyword>
<feature type="domain" description="Bulb-type lectin" evidence="24">
    <location>
        <begin position="158"/>
        <end position="276"/>
    </location>
</feature>
<dbReference type="InterPro" id="IPR024171">
    <property type="entry name" value="SRK-like_kinase"/>
</dbReference>
<keyword evidence="9 19" id="KW-0547">Nucleotide-binding</keyword>
<accession>A0AAP0S7K3</accession>
<keyword evidence="7" id="KW-0430">Lectin</keyword>
<evidence type="ECO:0000256" key="11">
    <source>
        <dbReference type="ARBA" id="ARBA00022840"/>
    </source>
</evidence>
<dbReference type="PROSITE" id="PS50011">
    <property type="entry name" value="PROTEIN_KINASE_DOM"/>
    <property type="match status" value="1"/>
</dbReference>
<evidence type="ECO:0000313" key="27">
    <source>
        <dbReference type="Proteomes" id="UP001415857"/>
    </source>
</evidence>
<dbReference type="InterPro" id="IPR003609">
    <property type="entry name" value="Pan_app"/>
</dbReference>
<keyword evidence="12 21" id="KW-1133">Transmembrane helix</keyword>
<keyword evidence="8" id="KW-0677">Repeat</keyword>
<evidence type="ECO:0000259" key="24">
    <source>
        <dbReference type="PROSITE" id="PS50927"/>
    </source>
</evidence>
<dbReference type="InterPro" id="IPR036426">
    <property type="entry name" value="Bulb-type_lectin_dom_sf"/>
</dbReference>
<dbReference type="FunFam" id="2.90.10.10:FF:000016">
    <property type="entry name" value="G-type lectin S-receptor-like serine/threonine-protein kinase"/>
    <property type="match status" value="1"/>
</dbReference>
<feature type="transmembrane region" description="Helical" evidence="21">
    <location>
        <begin position="449"/>
        <end position="472"/>
    </location>
</feature>
<dbReference type="Pfam" id="PF00024">
    <property type="entry name" value="PAN_1"/>
    <property type="match status" value="1"/>
</dbReference>
<evidence type="ECO:0000256" key="13">
    <source>
        <dbReference type="ARBA" id="ARBA00023136"/>
    </source>
</evidence>
<dbReference type="SUPFAM" id="SSF51110">
    <property type="entry name" value="alpha-D-mannose-specific plant lectins"/>
    <property type="match status" value="2"/>
</dbReference>
<comment type="caution">
    <text evidence="26">The sequence shown here is derived from an EMBL/GenBank/DDBJ whole genome shotgun (WGS) entry which is preliminary data.</text>
</comment>
<feature type="region of interest" description="Disordered" evidence="20">
    <location>
        <begin position="752"/>
        <end position="774"/>
    </location>
</feature>
<gene>
    <name evidence="26" type="ORF">L1049_009260</name>
</gene>
<evidence type="ECO:0000256" key="15">
    <source>
        <dbReference type="ARBA" id="ARBA00023170"/>
    </source>
</evidence>
<proteinExistence type="inferred from homology"/>
<dbReference type="GO" id="GO:0048544">
    <property type="term" value="P:recognition of pollen"/>
    <property type="evidence" value="ECO:0007669"/>
    <property type="project" value="InterPro"/>
</dbReference>
<dbReference type="InterPro" id="IPR000858">
    <property type="entry name" value="S_locus_glycoprot_dom"/>
</dbReference>
<evidence type="ECO:0000259" key="25">
    <source>
        <dbReference type="PROSITE" id="PS50948"/>
    </source>
</evidence>
<dbReference type="InterPro" id="IPR011009">
    <property type="entry name" value="Kinase-like_dom_sf"/>
</dbReference>
<feature type="chain" id="PRO_5043046730" description="Receptor-like serine/threonine-protein kinase" evidence="22">
    <location>
        <begin position="30"/>
        <end position="774"/>
    </location>
</feature>
<evidence type="ECO:0000313" key="26">
    <source>
        <dbReference type="EMBL" id="KAK9291073.1"/>
    </source>
</evidence>
<keyword evidence="14" id="KW-1015">Disulfide bond</keyword>
<name>A0AAP0S7K3_LIQFO</name>
<dbReference type="CDD" id="cd00028">
    <property type="entry name" value="B_lectin"/>
    <property type="match status" value="1"/>
</dbReference>
<dbReference type="SMART" id="SM00108">
    <property type="entry name" value="B_lectin"/>
    <property type="match status" value="1"/>
</dbReference>
<keyword evidence="4 19" id="KW-0808">Transferase</keyword>
<dbReference type="AlphaFoldDB" id="A0AAP0S7K3"/>
<dbReference type="EC" id="2.7.11.1" evidence="19"/>
<dbReference type="PANTHER" id="PTHR47974">
    <property type="entry name" value="OS07G0415500 PROTEIN"/>
    <property type="match status" value="1"/>
</dbReference>
<evidence type="ECO:0000256" key="1">
    <source>
        <dbReference type="ARBA" id="ARBA00004251"/>
    </source>
</evidence>
<dbReference type="InterPro" id="IPR000719">
    <property type="entry name" value="Prot_kinase_dom"/>
</dbReference>
<dbReference type="PROSITE" id="PS50948">
    <property type="entry name" value="PAN"/>
    <property type="match status" value="1"/>
</dbReference>
<dbReference type="Pfam" id="PF07714">
    <property type="entry name" value="PK_Tyr_Ser-Thr"/>
    <property type="match status" value="1"/>
</dbReference>
<organism evidence="26 27">
    <name type="scientific">Liquidambar formosana</name>
    <name type="common">Formosan gum</name>
    <dbReference type="NCBI Taxonomy" id="63359"/>
    <lineage>
        <taxon>Eukaryota</taxon>
        <taxon>Viridiplantae</taxon>
        <taxon>Streptophyta</taxon>
        <taxon>Embryophyta</taxon>
        <taxon>Tracheophyta</taxon>
        <taxon>Spermatophyta</taxon>
        <taxon>Magnoliopsida</taxon>
        <taxon>eudicotyledons</taxon>
        <taxon>Gunneridae</taxon>
        <taxon>Pentapetalae</taxon>
        <taxon>Saxifragales</taxon>
        <taxon>Altingiaceae</taxon>
        <taxon>Liquidambar</taxon>
    </lineage>
</organism>
<evidence type="ECO:0000256" key="8">
    <source>
        <dbReference type="ARBA" id="ARBA00022737"/>
    </source>
</evidence>
<evidence type="ECO:0000256" key="6">
    <source>
        <dbReference type="ARBA" id="ARBA00022729"/>
    </source>
</evidence>
<evidence type="ECO:0000256" key="14">
    <source>
        <dbReference type="ARBA" id="ARBA00023157"/>
    </source>
</evidence>
<dbReference type="GO" id="GO:0030246">
    <property type="term" value="F:carbohydrate binding"/>
    <property type="evidence" value="ECO:0007669"/>
    <property type="project" value="UniProtKB-KW"/>
</dbReference>
<dbReference type="InterPro" id="IPR001480">
    <property type="entry name" value="Bulb-type_lectin_dom"/>
</dbReference>
<reference evidence="26 27" key="1">
    <citation type="journal article" date="2024" name="Plant J.">
        <title>Genome sequences and population genomics reveal climatic adaptation and genomic divergence between two closely related sweetgum species.</title>
        <authorList>
            <person name="Xu W.Q."/>
            <person name="Ren C.Q."/>
            <person name="Zhang X.Y."/>
            <person name="Comes H.P."/>
            <person name="Liu X.H."/>
            <person name="Li Y.G."/>
            <person name="Kettle C.J."/>
            <person name="Jalonen R."/>
            <person name="Gaisberger H."/>
            <person name="Ma Y.Z."/>
            <person name="Qiu Y.X."/>
        </authorList>
    </citation>
    <scope>NUCLEOTIDE SEQUENCE [LARGE SCALE GENOMIC DNA]</scope>
    <source>
        <strain evidence="26">Hangzhou</strain>
    </source>
</reference>
<dbReference type="PANTHER" id="PTHR47974:SF13">
    <property type="entry name" value="G-TYPE LECTIN S-RECEPTOR-LIKE SERINE_THREONINE-PROTEIN KINASE SD3-1"/>
    <property type="match status" value="1"/>
</dbReference>
<dbReference type="Gene3D" id="2.90.10.10">
    <property type="entry name" value="Bulb-type lectin domain"/>
    <property type="match status" value="2"/>
</dbReference>
<evidence type="ECO:0000256" key="22">
    <source>
        <dbReference type="SAM" id="SignalP"/>
    </source>
</evidence>
<dbReference type="FunFam" id="2.90.10.10:FF:000032">
    <property type="entry name" value="G-type lectin S-receptor-like serine/threonine-protein kinase SD3-1"/>
    <property type="match status" value="1"/>
</dbReference>
<evidence type="ECO:0000256" key="18">
    <source>
        <dbReference type="ARBA" id="ARBA00048679"/>
    </source>
</evidence>
<dbReference type="GO" id="GO:0005524">
    <property type="term" value="F:ATP binding"/>
    <property type="evidence" value="ECO:0007669"/>
    <property type="project" value="UniProtKB-KW"/>
</dbReference>
<keyword evidence="5 21" id="KW-0812">Transmembrane</keyword>
<evidence type="ECO:0000256" key="10">
    <source>
        <dbReference type="ARBA" id="ARBA00022777"/>
    </source>
</evidence>
<keyword evidence="13 21" id="KW-0472">Membrane</keyword>
<feature type="domain" description="Bulb-type lectin" evidence="24">
    <location>
        <begin position="30"/>
        <end position="155"/>
    </location>
</feature>
<keyword evidence="10 19" id="KW-0418">Kinase</keyword>
<dbReference type="Gene3D" id="3.30.200.20">
    <property type="entry name" value="Phosphorylase Kinase, domain 1"/>
    <property type="match status" value="1"/>
</dbReference>
<evidence type="ECO:0000256" key="3">
    <source>
        <dbReference type="ARBA" id="ARBA00022527"/>
    </source>
</evidence>
<comment type="catalytic activity">
    <reaction evidence="18 19">
        <text>L-seryl-[protein] + ATP = O-phospho-L-seryl-[protein] + ADP + H(+)</text>
        <dbReference type="Rhea" id="RHEA:17989"/>
        <dbReference type="Rhea" id="RHEA-COMP:9863"/>
        <dbReference type="Rhea" id="RHEA-COMP:11604"/>
        <dbReference type="ChEBI" id="CHEBI:15378"/>
        <dbReference type="ChEBI" id="CHEBI:29999"/>
        <dbReference type="ChEBI" id="CHEBI:30616"/>
        <dbReference type="ChEBI" id="CHEBI:83421"/>
        <dbReference type="ChEBI" id="CHEBI:456216"/>
        <dbReference type="EC" id="2.7.11.1"/>
    </reaction>
</comment>
<keyword evidence="3 19" id="KW-0723">Serine/threonine-protein kinase</keyword>
<dbReference type="GO" id="GO:0005886">
    <property type="term" value="C:plasma membrane"/>
    <property type="evidence" value="ECO:0007669"/>
    <property type="project" value="UniProtKB-SubCell"/>
</dbReference>
<evidence type="ECO:0000256" key="5">
    <source>
        <dbReference type="ARBA" id="ARBA00022692"/>
    </source>
</evidence>
<evidence type="ECO:0000256" key="2">
    <source>
        <dbReference type="ARBA" id="ARBA00022475"/>
    </source>
</evidence>
<keyword evidence="11 19" id="KW-0067">ATP-binding</keyword>
<evidence type="ECO:0000256" key="21">
    <source>
        <dbReference type="SAM" id="Phobius"/>
    </source>
</evidence>
<evidence type="ECO:0000259" key="23">
    <source>
        <dbReference type="PROSITE" id="PS50011"/>
    </source>
</evidence>
<comment type="catalytic activity">
    <reaction evidence="17 19">
        <text>L-threonyl-[protein] + ATP = O-phospho-L-threonyl-[protein] + ADP + H(+)</text>
        <dbReference type="Rhea" id="RHEA:46608"/>
        <dbReference type="Rhea" id="RHEA-COMP:11060"/>
        <dbReference type="Rhea" id="RHEA-COMP:11605"/>
        <dbReference type="ChEBI" id="CHEBI:15378"/>
        <dbReference type="ChEBI" id="CHEBI:30013"/>
        <dbReference type="ChEBI" id="CHEBI:30616"/>
        <dbReference type="ChEBI" id="CHEBI:61977"/>
        <dbReference type="ChEBI" id="CHEBI:456216"/>
        <dbReference type="EC" id="2.7.11.1"/>
    </reaction>
</comment>
<feature type="domain" description="Apple" evidence="25">
    <location>
        <begin position="328"/>
        <end position="408"/>
    </location>
</feature>
<evidence type="ECO:0000256" key="16">
    <source>
        <dbReference type="ARBA" id="ARBA00023180"/>
    </source>
</evidence>
<comment type="similarity">
    <text evidence="19">Belongs to the protein kinase superfamily. Ser/Thr protein kinase family.</text>
</comment>